<proteinExistence type="predicted"/>
<organism evidence="1">
    <name type="scientific">Ajellomyces dermatitidis (strain ATCC 18188 / CBS 674.68)</name>
    <name type="common">Blastomyces dermatitidis</name>
    <dbReference type="NCBI Taxonomy" id="653446"/>
    <lineage>
        <taxon>Eukaryota</taxon>
        <taxon>Fungi</taxon>
        <taxon>Dikarya</taxon>
        <taxon>Ascomycota</taxon>
        <taxon>Pezizomycotina</taxon>
        <taxon>Eurotiomycetes</taxon>
        <taxon>Eurotiomycetidae</taxon>
        <taxon>Onygenales</taxon>
        <taxon>Ajellomycetaceae</taxon>
        <taxon>Blastomyces</taxon>
    </lineage>
</organism>
<dbReference type="EMBL" id="GG749431">
    <property type="protein sequence ID" value="EGE82187.2"/>
    <property type="molecule type" value="Genomic_DNA"/>
</dbReference>
<sequence>MAGPNGEIVDRGVAAHQRKIYLSWLVLVWGSAPKRLQAPDMVYRHCQGRGWLGFPFLKKASLLLQDFADQMAWFIR</sequence>
<evidence type="ECO:0000313" key="1">
    <source>
        <dbReference type="EMBL" id="EGE82187.2"/>
    </source>
</evidence>
<dbReference type="OrthoDB" id="10420041at2759"/>
<dbReference type="HOGENOM" id="CLU_1488640_0_0_1"/>
<gene>
    <name evidence="1" type="ORF">BDDG_05130</name>
</gene>
<protein>
    <submittedName>
        <fullName evidence="1">Uncharacterized protein</fullName>
    </submittedName>
</protein>
<dbReference type="AlphaFoldDB" id="F2TG24"/>
<accession>F2TG24</accession>
<reference evidence="1" key="1">
    <citation type="submission" date="2010-03" db="EMBL/GenBank/DDBJ databases">
        <title>Annotation of Blastomyces dermatitidis strain ATCC 18188.</title>
        <authorList>
            <consortium name="The Broad Institute Genome Sequencing Platform"/>
            <consortium name="Broad Institute Genome Sequencing Center for Infectious Disease."/>
            <person name="Cuomo C."/>
            <person name="Klein B."/>
            <person name="Sullivan T."/>
            <person name="Heitman J."/>
            <person name="Young S."/>
            <person name="Zeng Q."/>
            <person name="Gargeya S."/>
            <person name="Alvarado L."/>
            <person name="Berlin A.M."/>
            <person name="Chapman S.B."/>
            <person name="Chen Z."/>
            <person name="Freedman E."/>
            <person name="Gellesch M."/>
            <person name="Goldberg J."/>
            <person name="Griggs A."/>
            <person name="Gujja S."/>
            <person name="Heilman E."/>
            <person name="Heiman D."/>
            <person name="Howarth C."/>
            <person name="Mehta T."/>
            <person name="Neiman D."/>
            <person name="Pearson M."/>
            <person name="Roberts A."/>
            <person name="Saif S."/>
            <person name="Shea T."/>
            <person name="Shenoy N."/>
            <person name="Sisk P."/>
            <person name="Stolte C."/>
            <person name="Sykes S."/>
            <person name="White J."/>
            <person name="Yandava C."/>
            <person name="Haas B."/>
            <person name="Nusbaum C."/>
            <person name="Birren B."/>
        </authorList>
    </citation>
    <scope>NUCLEOTIDE SEQUENCE [LARGE SCALE GENOMIC DNA]</scope>
    <source>
        <strain evidence="1">ATCC 18188</strain>
    </source>
</reference>
<name>F2TG24_AJEDA</name>
<dbReference type="Proteomes" id="UP000007802">
    <property type="component" value="Unassembled WGS sequence"/>
</dbReference>